<keyword evidence="7" id="KW-1185">Reference proteome</keyword>
<feature type="binding site" evidence="4">
    <location>
        <position position="304"/>
    </location>
    <ligand>
        <name>S-adenosyl-L-methionine</name>
        <dbReference type="ChEBI" id="CHEBI:59789"/>
    </ligand>
</feature>
<dbReference type="PANTHER" id="PTHR11061:SF30">
    <property type="entry name" value="TRNA (URACIL(54)-C(5))-METHYLTRANSFERASE"/>
    <property type="match status" value="1"/>
</dbReference>
<dbReference type="CDD" id="cd02440">
    <property type="entry name" value="AdoMet_MTases"/>
    <property type="match status" value="1"/>
</dbReference>
<organism evidence="6 7">
    <name type="scientific">Ruania alba</name>
    <dbReference type="NCBI Taxonomy" id="648782"/>
    <lineage>
        <taxon>Bacteria</taxon>
        <taxon>Bacillati</taxon>
        <taxon>Actinomycetota</taxon>
        <taxon>Actinomycetes</taxon>
        <taxon>Micrococcales</taxon>
        <taxon>Ruaniaceae</taxon>
        <taxon>Ruania</taxon>
    </lineage>
</organism>
<dbReference type="EMBL" id="FNTX01000002">
    <property type="protein sequence ID" value="SEE80037.1"/>
    <property type="molecule type" value="Genomic_DNA"/>
</dbReference>
<dbReference type="PROSITE" id="PS51687">
    <property type="entry name" value="SAM_MT_RNA_M5U"/>
    <property type="match status" value="1"/>
</dbReference>
<dbReference type="Gene3D" id="2.40.50.1070">
    <property type="match status" value="1"/>
</dbReference>
<name>A0A1H5LU78_9MICO</name>
<feature type="binding site" evidence="4">
    <location>
        <position position="260"/>
    </location>
    <ligand>
        <name>S-adenosyl-L-methionine</name>
        <dbReference type="ChEBI" id="CHEBI:59789"/>
    </ligand>
</feature>
<evidence type="ECO:0000256" key="2">
    <source>
        <dbReference type="ARBA" id="ARBA00022679"/>
    </source>
</evidence>
<dbReference type="GO" id="GO:0070041">
    <property type="term" value="F:rRNA (uridine-C5-)-methyltransferase activity"/>
    <property type="evidence" value="ECO:0007669"/>
    <property type="project" value="TreeGrafter"/>
</dbReference>
<comment type="similarity">
    <text evidence="4">Belongs to the class I-like SAM-binding methyltransferase superfamily. RNA M5U methyltransferase family.</text>
</comment>
<dbReference type="STRING" id="648782.SAMN04488554_2959"/>
<feature type="active site" evidence="5">
    <location>
        <position position="331"/>
    </location>
</feature>
<feature type="active site" description="Nucleophile" evidence="4">
    <location>
        <position position="331"/>
    </location>
</feature>
<evidence type="ECO:0000313" key="6">
    <source>
        <dbReference type="EMBL" id="SEE80037.1"/>
    </source>
</evidence>
<dbReference type="PANTHER" id="PTHR11061">
    <property type="entry name" value="RNA M5U METHYLTRANSFERASE"/>
    <property type="match status" value="1"/>
</dbReference>
<dbReference type="InterPro" id="IPR030391">
    <property type="entry name" value="MeTrfase_TrmA_CS"/>
</dbReference>
<dbReference type="GO" id="GO:0070475">
    <property type="term" value="P:rRNA base methylation"/>
    <property type="evidence" value="ECO:0007669"/>
    <property type="project" value="TreeGrafter"/>
</dbReference>
<keyword evidence="3 4" id="KW-0949">S-adenosyl-L-methionine</keyword>
<feature type="binding site" evidence="4">
    <location>
        <position position="239"/>
    </location>
    <ligand>
        <name>S-adenosyl-L-methionine</name>
        <dbReference type="ChEBI" id="CHEBI:59789"/>
    </ligand>
</feature>
<dbReference type="Proteomes" id="UP000199220">
    <property type="component" value="Unassembled WGS sequence"/>
</dbReference>
<dbReference type="AlphaFoldDB" id="A0A1H5LU78"/>
<reference evidence="7" key="1">
    <citation type="submission" date="2016-10" db="EMBL/GenBank/DDBJ databases">
        <authorList>
            <person name="Varghese N."/>
            <person name="Submissions S."/>
        </authorList>
    </citation>
    <scope>NUCLEOTIDE SEQUENCE [LARGE SCALE GENOMIC DNA]</scope>
    <source>
        <strain evidence="7">DSM 21368</strain>
    </source>
</reference>
<proteinExistence type="inferred from homology"/>
<accession>A0A1H5LU78</accession>
<dbReference type="SUPFAM" id="SSF53335">
    <property type="entry name" value="S-adenosyl-L-methionine-dependent methyltransferases"/>
    <property type="match status" value="1"/>
</dbReference>
<dbReference type="PROSITE" id="PS01230">
    <property type="entry name" value="TRMA_1"/>
    <property type="match status" value="1"/>
</dbReference>
<dbReference type="PROSITE" id="PS01231">
    <property type="entry name" value="TRMA_2"/>
    <property type="match status" value="1"/>
</dbReference>
<dbReference type="InterPro" id="IPR030390">
    <property type="entry name" value="MeTrfase_TrmA_AS"/>
</dbReference>
<protein>
    <submittedName>
        <fullName evidence="6">23S rRNA m(5)U-747 methyltransferase</fullName>
    </submittedName>
</protein>
<dbReference type="InterPro" id="IPR029063">
    <property type="entry name" value="SAM-dependent_MTases_sf"/>
</dbReference>
<dbReference type="NCBIfam" id="NF002909">
    <property type="entry name" value="PRK03522.2-1"/>
    <property type="match status" value="1"/>
</dbReference>
<keyword evidence="2 4" id="KW-0808">Transferase</keyword>
<evidence type="ECO:0000256" key="5">
    <source>
        <dbReference type="PROSITE-ProRule" id="PRU10015"/>
    </source>
</evidence>
<feature type="binding site" evidence="4">
    <location>
        <position position="210"/>
    </location>
    <ligand>
        <name>S-adenosyl-L-methionine</name>
        <dbReference type="ChEBI" id="CHEBI:59789"/>
    </ligand>
</feature>
<dbReference type="InterPro" id="IPR010280">
    <property type="entry name" value="U5_MeTrfase_fam"/>
</dbReference>
<evidence type="ECO:0000313" key="7">
    <source>
        <dbReference type="Proteomes" id="UP000199220"/>
    </source>
</evidence>
<evidence type="ECO:0000256" key="3">
    <source>
        <dbReference type="ARBA" id="ARBA00022691"/>
    </source>
</evidence>
<dbReference type="Pfam" id="PF05958">
    <property type="entry name" value="tRNA_U5-meth_tr"/>
    <property type="match status" value="1"/>
</dbReference>
<dbReference type="OrthoDB" id="9804590at2"/>
<gene>
    <name evidence="6" type="ORF">SAMN04488554_2959</name>
</gene>
<evidence type="ECO:0000256" key="1">
    <source>
        <dbReference type="ARBA" id="ARBA00022603"/>
    </source>
</evidence>
<keyword evidence="1 4" id="KW-0489">Methyltransferase</keyword>
<sequence>MRCDYYEAEQCRSCTLLEVPYTNQLARKHARAREALDDVPTVWEEPLASAQAGFRNKAKMVIGGTVEEPRLGILRPGGAVQDLRECPLHEPAVAGALPVLAEFVTAARLVPYDVATRRGELKYVLVTGSPSGELLVRFVLRSTESVPRIRKHLAWLTERLPHLAVVSVNLHPTHSAVLEGEEEIVLTERALLPMRVGDVEMYLRPQGFFQTNSQIAAALYRLAAEWTAGLPYRAAWDLYCGVGGFALHLARPGTEVIGVESSAEAVAAATASAAETGVGARFEAGDATTFALNSREAPDLVVVNPPRRGIGADLAGWLESSGVPHVLYSSCHVDSLARDLAAMPSLRPVRAQVLDMFPHTEHFETLVLLKR</sequence>
<dbReference type="RefSeq" id="WP_089773834.1">
    <property type="nucleotide sequence ID" value="NZ_FNTX01000002.1"/>
</dbReference>
<dbReference type="Gene3D" id="3.40.50.150">
    <property type="entry name" value="Vaccinia Virus protein VP39"/>
    <property type="match status" value="1"/>
</dbReference>
<evidence type="ECO:0000256" key="4">
    <source>
        <dbReference type="PROSITE-ProRule" id="PRU01024"/>
    </source>
</evidence>